<dbReference type="OrthoDB" id="9769734at2"/>
<dbReference type="InterPro" id="IPR014060">
    <property type="entry name" value="PglZ"/>
</dbReference>
<dbReference type="AlphaFoldDB" id="A0A1I2QRM2"/>
<dbReference type="RefSeq" id="WP_093671251.1">
    <property type="nucleotide sequence ID" value="NZ_FOOY01000008.1"/>
</dbReference>
<dbReference type="STRING" id="269670.SAMN02982927_01299"/>
<evidence type="ECO:0000313" key="1">
    <source>
        <dbReference type="EMBL" id="SFG31245.1"/>
    </source>
</evidence>
<dbReference type="EMBL" id="FOOY01000008">
    <property type="protein sequence ID" value="SFG31245.1"/>
    <property type="molecule type" value="Genomic_DNA"/>
</dbReference>
<dbReference type="Proteomes" id="UP000198752">
    <property type="component" value="Unassembled WGS sequence"/>
</dbReference>
<reference evidence="2" key="1">
    <citation type="submission" date="2016-10" db="EMBL/GenBank/DDBJ databases">
        <authorList>
            <person name="Varghese N."/>
            <person name="Submissions S."/>
        </authorList>
    </citation>
    <scope>NUCLEOTIDE SEQUENCE [LARGE SCALE GENOMIC DNA]</scope>
    <source>
        <strain evidence="2">ATCC 700379</strain>
    </source>
</reference>
<evidence type="ECO:0000313" key="2">
    <source>
        <dbReference type="Proteomes" id="UP000198752"/>
    </source>
</evidence>
<sequence length="854" mass="99718">MNLKEVRRMLNELFQKPLCYGQKRHLVFWYDGAGDFKEDINDLQFDQIRVWKLTSHNLFATKYELEKKDPNSSFLIYAPMAKPAPHEDWLLDQLKMGMEFSTDKTTVIMRELGIADPILQPIVKHYAKFFNNKQRYTAFQSFEITDFDQQSIDVGVLSVLCRNTVNTPDEVVKTLMREYVEESNRSWEAIGKFGDPESFWILMERMYDYTRNERSLQDLFTFFLLTYLSGTAPDLKLPDCWKDYVSLKPMNIIVLMNQFMNQSDNRDAFQKLSELVASTIYLDDYLKKWDIQDYVGADAFRGFDGAVIEYIEAQLAAGVDQFDTYQNMINARRTLHWYHDYRDVYVAIEEAILLMRLDKEHQHFVPEASSYDLIQAYIKDYYRYDRAYRKFYTAYDRCQKDDLLITLREQVERVYGNVYMRELATKWTQGLKQSQNEKWPIAGVPQQNRFYPDLIQPFLKKNERVFVIISDAFRYEAGRELMDRLNLELRGTAEIAAMQSTLPSFTALGIPAMLPHHSIRYEISESGNQSVKVDDVIITGIEKRTLLLQKRVKESFAIRERDIRDLSRQEMRERLQSKKVIYIYHNRIDANGDHAPSESEVFAATTQAIDEITVLINKLVNNLSASTILVTADHGYLYQRDPIKQSDKLPVVSGQTLQMNRRFVIGDQKPNSEGTLTFSTEGLLSNDPPLFVTVPNGAERFMIQGAGANYVHGGAMLQEIVVPVVTFRNNRSNILRKVNAKLMSSSRKITTMILFLEFFQTEPVEEKVHPRRLIAYFIDSHGERITNENHLLADRSSEKPADRVYREKFVFKNRDYNRQATYFLVLEDEEENVEKNFERIPFTIDIAFSDGYGV</sequence>
<accession>A0A1I2QRM2</accession>
<proteinExistence type="predicted"/>
<name>A0A1I2QRM2_9BACL</name>
<protein>
    <submittedName>
        <fullName evidence="1">TIGR02687 family protein</fullName>
    </submittedName>
</protein>
<keyword evidence="2" id="KW-1185">Reference proteome</keyword>
<dbReference type="Pfam" id="PF08665">
    <property type="entry name" value="PglZ"/>
    <property type="match status" value="1"/>
</dbReference>
<dbReference type="NCBIfam" id="TIGR02687">
    <property type="entry name" value="BREX-1 system phosphatase PglZ type A"/>
    <property type="match status" value="1"/>
</dbReference>
<gene>
    <name evidence="1" type="ORF">SAMN02982927_01299</name>
</gene>
<organism evidence="1 2">
    <name type="scientific">Sporolactobacillus nakayamae</name>
    <dbReference type="NCBI Taxonomy" id="269670"/>
    <lineage>
        <taxon>Bacteria</taxon>
        <taxon>Bacillati</taxon>
        <taxon>Bacillota</taxon>
        <taxon>Bacilli</taxon>
        <taxon>Bacillales</taxon>
        <taxon>Sporolactobacillaceae</taxon>
        <taxon>Sporolactobacillus</taxon>
    </lineage>
</organism>